<proteinExistence type="predicted"/>
<feature type="domain" description="CHAT" evidence="1">
    <location>
        <begin position="728"/>
        <end position="993"/>
    </location>
</feature>
<reference evidence="2 3" key="1">
    <citation type="submission" date="2021-01" db="EMBL/GenBank/DDBJ databases">
        <title>Whole genome shotgun sequence of Actinoplanes humidus NBRC 14915.</title>
        <authorList>
            <person name="Komaki H."/>
            <person name="Tamura T."/>
        </authorList>
    </citation>
    <scope>NUCLEOTIDE SEQUENCE [LARGE SCALE GENOMIC DNA]</scope>
    <source>
        <strain evidence="2 3">NBRC 14915</strain>
    </source>
</reference>
<gene>
    <name evidence="2" type="ORF">Ahu01nite_075590</name>
</gene>
<evidence type="ECO:0000313" key="2">
    <source>
        <dbReference type="EMBL" id="GIE24457.1"/>
    </source>
</evidence>
<dbReference type="Gene3D" id="1.25.40.10">
    <property type="entry name" value="Tetratricopeptide repeat domain"/>
    <property type="match status" value="1"/>
</dbReference>
<dbReference type="EMBL" id="BOMN01000110">
    <property type="protein sequence ID" value="GIE24457.1"/>
    <property type="molecule type" value="Genomic_DNA"/>
</dbReference>
<dbReference type="Pfam" id="PF12770">
    <property type="entry name" value="CHAT"/>
    <property type="match status" value="1"/>
</dbReference>
<accession>A0ABQ4A290</accession>
<dbReference type="RefSeq" id="WP_203841472.1">
    <property type="nucleotide sequence ID" value="NZ_BAAATV010000019.1"/>
</dbReference>
<keyword evidence="3" id="KW-1185">Reference proteome</keyword>
<dbReference type="Proteomes" id="UP000603200">
    <property type="component" value="Unassembled WGS sequence"/>
</dbReference>
<sequence length="994" mass="105510">MSADPARAFASSFLAEARTAAGEVSPRLFDHFGIPQLEEMYRYQLLRPYDWVQDLTQGIISKAAGRLDKLLPRDAATRQANLVAAGTACTELLIGGPHGMYGDAPTGERTFRLGQVLFRCLMQSFDVLEEERPGVLTAVAKVFVAHPAHRERAVLFAAAERLTEDAAHFAPPGNAQRPAVLRLLGGIRRKRYLHGGDLRALATAVDALSEAVRLSRPAERADALADLATVLIDRHAITGLGEDYDQAIGCLAEAVDQRPPTADHLIAYSRALCTSRTTDDADQAVTQAEQACRISRGPAPLGALGAAHLHRYALDGDRKDLDRAVAALTEATREPTGTGHRTRLSHLGEALTAMYAVTGNTRTLEQAVLTHRQATLGLLQRPVDASADWSTALTSLSETLLLRFERLGDEAALDEAITALRSALTPPPPAILRHALVRCRLVVALRRRYSASGGTTAHLHEARLQADLIAAQFPPGHRDRAVVLAELDEGPVAEPILEGLQHRAYAEPERSPARAGRMLALGRALAARFAETGSPQDRTQAINALTAAQNTSDPVTASAAAHDAAVLNAQGGSWRAAADAYATVVDLMPALAGTDLSREDQEHRLGLHTGVAADAAVTLLRAGGSPADALALLERGRGLLTARSLPSLPDATTARTTDPAPVVAIVLSDHGSHALINADGGVAAIALPDAHRTTIDEQAAALTLALDLLADDRHDPEMRYRAGTFLDRLLALIWDTIAEPVLDTLGPAAHRIWWMPTGLLTQLPLHAAGRHHGPRGGTVLDRVVSSYTPTLRSLRTAAATVGTRGRWDRQPLTIAVPGDTLPNAEREASQVAARYPGGRLLSGGQATRTAVMDALAGTTTVHFACHADGSPTNPSAAHLLLHDETRLTVRDINAVNLPQAVLAYLSACGTARGGVTLTDEAITVAGAFHLAGFPHVIGTLWSVRDDIARDMAIRIHGALESGPAEAVHHAVTELRDQCEGGSPALWAGYLHIGP</sequence>
<evidence type="ECO:0000259" key="1">
    <source>
        <dbReference type="Pfam" id="PF12770"/>
    </source>
</evidence>
<organism evidence="2 3">
    <name type="scientific">Winogradskya humida</name>
    <dbReference type="NCBI Taxonomy" id="113566"/>
    <lineage>
        <taxon>Bacteria</taxon>
        <taxon>Bacillati</taxon>
        <taxon>Actinomycetota</taxon>
        <taxon>Actinomycetes</taxon>
        <taxon>Micromonosporales</taxon>
        <taxon>Micromonosporaceae</taxon>
        <taxon>Winogradskya</taxon>
    </lineage>
</organism>
<dbReference type="InterPro" id="IPR011990">
    <property type="entry name" value="TPR-like_helical_dom_sf"/>
</dbReference>
<dbReference type="InterPro" id="IPR024983">
    <property type="entry name" value="CHAT_dom"/>
</dbReference>
<comment type="caution">
    <text evidence="2">The sequence shown here is derived from an EMBL/GenBank/DDBJ whole genome shotgun (WGS) entry which is preliminary data.</text>
</comment>
<name>A0ABQ4A290_9ACTN</name>
<evidence type="ECO:0000313" key="3">
    <source>
        <dbReference type="Proteomes" id="UP000603200"/>
    </source>
</evidence>
<protein>
    <recommendedName>
        <fullName evidence="1">CHAT domain-containing protein</fullName>
    </recommendedName>
</protein>